<evidence type="ECO:0000313" key="1">
    <source>
        <dbReference type="EMBL" id="KUM55510.1"/>
    </source>
</evidence>
<comment type="caution">
    <text evidence="1">The sequence shown here is derived from an EMBL/GenBank/DDBJ whole genome shotgun (WGS) entry which is preliminary data.</text>
</comment>
<accession>A0A101M7S0</accession>
<organism evidence="1 2">
    <name type="scientific">Penicillium freii</name>
    <dbReference type="NCBI Taxonomy" id="48697"/>
    <lineage>
        <taxon>Eukaryota</taxon>
        <taxon>Fungi</taxon>
        <taxon>Dikarya</taxon>
        <taxon>Ascomycota</taxon>
        <taxon>Pezizomycotina</taxon>
        <taxon>Eurotiomycetes</taxon>
        <taxon>Eurotiomycetidae</taxon>
        <taxon>Eurotiales</taxon>
        <taxon>Aspergillaceae</taxon>
        <taxon>Penicillium</taxon>
    </lineage>
</organism>
<evidence type="ECO:0000313" key="2">
    <source>
        <dbReference type="Proteomes" id="UP000055045"/>
    </source>
</evidence>
<name>A0A101M7S0_PENFR</name>
<gene>
    <name evidence="1" type="ORF">ACN42_g11754</name>
</gene>
<reference evidence="1 2" key="1">
    <citation type="submission" date="2015-10" db="EMBL/GenBank/DDBJ databases">
        <title>Genome sequencing of Penicillium freii.</title>
        <authorList>
            <person name="Nguyen H.D."/>
            <person name="Visagie C.M."/>
            <person name="Seifert K.A."/>
        </authorList>
    </citation>
    <scope>NUCLEOTIDE SEQUENCE [LARGE SCALE GENOMIC DNA]</scope>
    <source>
        <strain evidence="1 2">DAOM 242723</strain>
    </source>
</reference>
<proteinExistence type="predicted"/>
<protein>
    <submittedName>
        <fullName evidence="1">Uncharacterized protein</fullName>
    </submittedName>
</protein>
<dbReference type="EMBL" id="LLXE01000853">
    <property type="protein sequence ID" value="KUM55510.1"/>
    <property type="molecule type" value="Genomic_DNA"/>
</dbReference>
<keyword evidence="2" id="KW-1185">Reference proteome</keyword>
<sequence>MVVEISCCNLSHLLCVLRWPARLCGRLACEIRYIRLELGNWPLAVTNLDPHLLSARKVDPPPIFLRRVTQALRAFFTPCET</sequence>
<dbReference type="Proteomes" id="UP000055045">
    <property type="component" value="Unassembled WGS sequence"/>
</dbReference>
<dbReference type="AlphaFoldDB" id="A0A101M7S0"/>